<dbReference type="Gene3D" id="2.60.300.12">
    <property type="entry name" value="HesB-like domain"/>
    <property type="match status" value="1"/>
</dbReference>
<dbReference type="InterPro" id="IPR035903">
    <property type="entry name" value="HesB-like_dom_sf"/>
</dbReference>
<name>A0A172ZMG8_9BACL</name>
<dbReference type="AlphaFoldDB" id="A0A172ZMG8"/>
<evidence type="ECO:0000259" key="1">
    <source>
        <dbReference type="Pfam" id="PF01521"/>
    </source>
</evidence>
<feature type="domain" description="Core" evidence="1">
    <location>
        <begin position="3"/>
        <end position="106"/>
    </location>
</feature>
<organism evidence="2 3">
    <name type="scientific">Paenibacillus bovis</name>
    <dbReference type="NCBI Taxonomy" id="1616788"/>
    <lineage>
        <taxon>Bacteria</taxon>
        <taxon>Bacillati</taxon>
        <taxon>Bacillota</taxon>
        <taxon>Bacilli</taxon>
        <taxon>Bacillales</taxon>
        <taxon>Paenibacillaceae</taxon>
        <taxon>Paenibacillus</taxon>
    </lineage>
</organism>
<keyword evidence="3" id="KW-1185">Reference proteome</keyword>
<evidence type="ECO:0000313" key="2">
    <source>
        <dbReference type="EMBL" id="ANF98841.1"/>
    </source>
</evidence>
<dbReference type="Pfam" id="PF01521">
    <property type="entry name" value="Fe-S_biosyn"/>
    <property type="match status" value="1"/>
</dbReference>
<dbReference type="EMBL" id="CP013023">
    <property type="protein sequence ID" value="ANF98841.1"/>
    <property type="molecule type" value="Genomic_DNA"/>
</dbReference>
<dbReference type="KEGG" id="pbv:AR543_14910"/>
<evidence type="ECO:0000313" key="3">
    <source>
        <dbReference type="Proteomes" id="UP000078148"/>
    </source>
</evidence>
<sequence length="124" mass="13802">MTMRIQLTELADQKLKASLGEQTGMYKLLYDTGEGCGCDGIPVLLIVDQQDANDTVIETNSLPILIDRQHEIYFEASMYLDAEPNFTSFKLRSDSMLYSSNVKIRDLRGMEVPAGTASNSCALR</sequence>
<dbReference type="Proteomes" id="UP000078148">
    <property type="component" value="Chromosome"/>
</dbReference>
<protein>
    <recommendedName>
        <fullName evidence="1">Core domain-containing protein</fullName>
    </recommendedName>
</protein>
<reference evidence="3" key="1">
    <citation type="submission" date="2015-10" db="EMBL/GenBank/DDBJ databases">
        <title>Genome of Paenibacillus bovis sp. nov.</title>
        <authorList>
            <person name="Wu Z."/>
            <person name="Gao C."/>
            <person name="Liu Z."/>
            <person name="Zheng H."/>
        </authorList>
    </citation>
    <scope>NUCLEOTIDE SEQUENCE [LARGE SCALE GENOMIC DNA]</scope>
    <source>
        <strain evidence="3">BD3526</strain>
    </source>
</reference>
<dbReference type="STRING" id="1616788.AR543_14910"/>
<proteinExistence type="predicted"/>
<dbReference type="SUPFAM" id="SSF89360">
    <property type="entry name" value="HesB-like domain"/>
    <property type="match status" value="1"/>
</dbReference>
<dbReference type="InterPro" id="IPR000361">
    <property type="entry name" value="ATAP_core_dom"/>
</dbReference>
<accession>A0A172ZMG8</accession>
<reference evidence="2 3" key="2">
    <citation type="journal article" date="2016" name="Int. J. Syst. Evol. Microbiol.">
        <title>Paenibacillus bovis sp. nov., isolated from raw yak (Bos grunniens) milk.</title>
        <authorList>
            <person name="Gao C."/>
            <person name="Han J."/>
            <person name="Liu Z."/>
            <person name="Xu X."/>
            <person name="Hang F."/>
            <person name="Wu Z."/>
        </authorList>
    </citation>
    <scope>NUCLEOTIDE SEQUENCE [LARGE SCALE GENOMIC DNA]</scope>
    <source>
        <strain evidence="2 3">BD3526</strain>
    </source>
</reference>
<gene>
    <name evidence="2" type="ORF">AR543_14910</name>
</gene>